<organism evidence="4 5">
    <name type="scientific">Asparagus officinalis</name>
    <name type="common">Garden asparagus</name>
    <dbReference type="NCBI Taxonomy" id="4686"/>
    <lineage>
        <taxon>Eukaryota</taxon>
        <taxon>Viridiplantae</taxon>
        <taxon>Streptophyta</taxon>
        <taxon>Embryophyta</taxon>
        <taxon>Tracheophyta</taxon>
        <taxon>Spermatophyta</taxon>
        <taxon>Magnoliopsida</taxon>
        <taxon>Liliopsida</taxon>
        <taxon>Asparagales</taxon>
        <taxon>Asparagaceae</taxon>
        <taxon>Asparagoideae</taxon>
        <taxon>Asparagus</taxon>
    </lineage>
</organism>
<evidence type="ECO:0000256" key="1">
    <source>
        <dbReference type="ARBA" id="ARBA00022737"/>
    </source>
</evidence>
<gene>
    <name evidence="4" type="ORF">A4U43_C06F10310</name>
</gene>
<evidence type="ECO:0000256" key="3">
    <source>
        <dbReference type="PROSITE-ProRule" id="PRU00339"/>
    </source>
</evidence>
<evidence type="ECO:0000313" key="4">
    <source>
        <dbReference type="EMBL" id="ONK66626.1"/>
    </source>
</evidence>
<evidence type="ECO:0000313" key="5">
    <source>
        <dbReference type="Proteomes" id="UP000243459"/>
    </source>
</evidence>
<dbReference type="SMART" id="SM00028">
    <property type="entry name" value="TPR"/>
    <property type="match status" value="2"/>
</dbReference>
<accession>A0A5P1EL50</accession>
<dbReference type="AlphaFoldDB" id="A0A5P1EL50"/>
<dbReference type="SUPFAM" id="SSF48452">
    <property type="entry name" value="TPR-like"/>
    <property type="match status" value="1"/>
</dbReference>
<dbReference type="Gramene" id="ONK66626">
    <property type="protein sequence ID" value="ONK66626"/>
    <property type="gene ID" value="A4U43_C06F10310"/>
</dbReference>
<sequence>MYGDWDDDLDPESVEALVALGIMDLQTNEVNGDCSSYKQPWLDKITFIVQFGKGDFEKASRYYMASVKEINRPQDFVLPFYGLGQVQLKLGDFRSSLSSFEKVLAVFLENCECMKAVRHIYVQLGQNEKALEIFSKTARIDPRDAQHRGQVSVAC</sequence>
<dbReference type="GO" id="GO:0006355">
    <property type="term" value="P:regulation of DNA-templated transcription"/>
    <property type="evidence" value="ECO:0007669"/>
    <property type="project" value="InterPro"/>
</dbReference>
<evidence type="ECO:0000256" key="2">
    <source>
        <dbReference type="ARBA" id="ARBA00022803"/>
    </source>
</evidence>
<keyword evidence="1" id="KW-0677">Repeat</keyword>
<keyword evidence="2 3" id="KW-0802">TPR repeat</keyword>
<proteinExistence type="predicted"/>
<dbReference type="InterPro" id="IPR019734">
    <property type="entry name" value="TPR_rpt"/>
</dbReference>
<protein>
    <submittedName>
        <fullName evidence="4">Uncharacterized protein</fullName>
    </submittedName>
</protein>
<feature type="repeat" description="TPR" evidence="3">
    <location>
        <begin position="111"/>
        <end position="144"/>
    </location>
</feature>
<dbReference type="GO" id="GO:0006368">
    <property type="term" value="P:transcription elongation by RNA polymerase II"/>
    <property type="evidence" value="ECO:0007669"/>
    <property type="project" value="TreeGrafter"/>
</dbReference>
<dbReference type="Proteomes" id="UP000243459">
    <property type="component" value="Chromosome 6"/>
</dbReference>
<dbReference type="GO" id="GO:0016593">
    <property type="term" value="C:Cdc73/Paf1 complex"/>
    <property type="evidence" value="ECO:0007669"/>
    <property type="project" value="TreeGrafter"/>
</dbReference>
<dbReference type="Gene3D" id="1.25.40.10">
    <property type="entry name" value="Tetratricopeptide repeat domain"/>
    <property type="match status" value="1"/>
</dbReference>
<dbReference type="Pfam" id="PF13181">
    <property type="entry name" value="TPR_8"/>
    <property type="match status" value="2"/>
</dbReference>
<dbReference type="InterPro" id="IPR031101">
    <property type="entry name" value="Ctr9"/>
</dbReference>
<dbReference type="PANTHER" id="PTHR14027:SF2">
    <property type="entry name" value="RNA POLYMERASE-ASSOCIATED PROTEIN CTR9 HOMOLOG"/>
    <property type="match status" value="1"/>
</dbReference>
<dbReference type="InterPro" id="IPR011990">
    <property type="entry name" value="TPR-like_helical_dom_sf"/>
</dbReference>
<dbReference type="GO" id="GO:0000993">
    <property type="term" value="F:RNA polymerase II complex binding"/>
    <property type="evidence" value="ECO:0007669"/>
    <property type="project" value="TreeGrafter"/>
</dbReference>
<name>A0A5P1EL50_ASPOF</name>
<dbReference type="PANTHER" id="PTHR14027">
    <property type="entry name" value="RNA POLYMERASE-ASSOCIATED PROTEIN CTR9"/>
    <property type="match status" value="1"/>
</dbReference>
<reference evidence="5" key="1">
    <citation type="journal article" date="2017" name="Nat. Commun.">
        <title>The asparagus genome sheds light on the origin and evolution of a young Y chromosome.</title>
        <authorList>
            <person name="Harkess A."/>
            <person name="Zhou J."/>
            <person name="Xu C."/>
            <person name="Bowers J.E."/>
            <person name="Van der Hulst R."/>
            <person name="Ayyampalayam S."/>
            <person name="Mercati F."/>
            <person name="Riccardi P."/>
            <person name="McKain M.R."/>
            <person name="Kakrana A."/>
            <person name="Tang H."/>
            <person name="Ray J."/>
            <person name="Groenendijk J."/>
            <person name="Arikit S."/>
            <person name="Mathioni S.M."/>
            <person name="Nakano M."/>
            <person name="Shan H."/>
            <person name="Telgmann-Rauber A."/>
            <person name="Kanno A."/>
            <person name="Yue Z."/>
            <person name="Chen H."/>
            <person name="Li W."/>
            <person name="Chen Y."/>
            <person name="Xu X."/>
            <person name="Zhang Y."/>
            <person name="Luo S."/>
            <person name="Chen H."/>
            <person name="Gao J."/>
            <person name="Mao Z."/>
            <person name="Pires J.C."/>
            <person name="Luo M."/>
            <person name="Kudrna D."/>
            <person name="Wing R.A."/>
            <person name="Meyers B.C."/>
            <person name="Yi K."/>
            <person name="Kong H."/>
            <person name="Lavrijsen P."/>
            <person name="Sunseri F."/>
            <person name="Falavigna A."/>
            <person name="Ye Y."/>
            <person name="Leebens-Mack J.H."/>
            <person name="Chen G."/>
        </authorList>
    </citation>
    <scope>NUCLEOTIDE SEQUENCE [LARGE SCALE GENOMIC DNA]</scope>
    <source>
        <strain evidence="5">cv. DH0086</strain>
    </source>
</reference>
<dbReference type="EMBL" id="CM007386">
    <property type="protein sequence ID" value="ONK66626.1"/>
    <property type="molecule type" value="Genomic_DNA"/>
</dbReference>
<dbReference type="PROSITE" id="PS50005">
    <property type="entry name" value="TPR"/>
    <property type="match status" value="1"/>
</dbReference>
<keyword evidence="5" id="KW-1185">Reference proteome</keyword>